<sequence length="65" mass="7269">MRGLGREPGQWRTSSHSGGVNNSCVEVVLRQPVVVGIRDSTHRDRVELALPVHQWVTLLRLADRA</sequence>
<accession>A0ABU7KBX8</accession>
<feature type="region of interest" description="Disordered" evidence="1">
    <location>
        <begin position="1"/>
        <end position="20"/>
    </location>
</feature>
<dbReference type="EMBL" id="JAUZMY010000021">
    <property type="protein sequence ID" value="MEE2039562.1"/>
    <property type="molecule type" value="Genomic_DNA"/>
</dbReference>
<evidence type="ECO:0000313" key="3">
    <source>
        <dbReference type="EMBL" id="MEE2039562.1"/>
    </source>
</evidence>
<keyword evidence="4" id="KW-1185">Reference proteome</keyword>
<organism evidence="3 4">
    <name type="scientific">Nocardiopsis codii</name>
    <dbReference type="NCBI Taxonomy" id="3065942"/>
    <lineage>
        <taxon>Bacteria</taxon>
        <taxon>Bacillati</taxon>
        <taxon>Actinomycetota</taxon>
        <taxon>Actinomycetes</taxon>
        <taxon>Streptosporangiales</taxon>
        <taxon>Nocardiopsidaceae</taxon>
        <taxon>Nocardiopsis</taxon>
    </lineage>
</organism>
<gene>
    <name evidence="3" type="ORF">Q8791_20275</name>
</gene>
<name>A0ABU7KBX8_9ACTN</name>
<dbReference type="Pfam" id="PF04149">
    <property type="entry name" value="DUF397"/>
    <property type="match status" value="1"/>
</dbReference>
<reference evidence="3 4" key="1">
    <citation type="submission" date="2023-08" db="EMBL/GenBank/DDBJ databases">
        <authorList>
            <person name="Girao M."/>
            <person name="Carvalho M.F."/>
        </authorList>
    </citation>
    <scope>NUCLEOTIDE SEQUENCE [LARGE SCALE GENOMIC DNA]</scope>
    <source>
        <strain evidence="3 4">CT-R113</strain>
    </source>
</reference>
<evidence type="ECO:0000259" key="2">
    <source>
        <dbReference type="Pfam" id="PF04149"/>
    </source>
</evidence>
<proteinExistence type="predicted"/>
<evidence type="ECO:0000313" key="4">
    <source>
        <dbReference type="Proteomes" id="UP001356095"/>
    </source>
</evidence>
<dbReference type="InterPro" id="IPR007278">
    <property type="entry name" value="DUF397"/>
</dbReference>
<feature type="domain" description="DUF397" evidence="2">
    <location>
        <begin position="10"/>
        <end position="60"/>
    </location>
</feature>
<dbReference type="RefSeq" id="WP_330093335.1">
    <property type="nucleotide sequence ID" value="NZ_JAUZMY010000021.1"/>
</dbReference>
<feature type="compositionally biased region" description="Polar residues" evidence="1">
    <location>
        <begin position="11"/>
        <end position="20"/>
    </location>
</feature>
<evidence type="ECO:0000256" key="1">
    <source>
        <dbReference type="SAM" id="MobiDB-lite"/>
    </source>
</evidence>
<dbReference type="Proteomes" id="UP001356095">
    <property type="component" value="Unassembled WGS sequence"/>
</dbReference>
<comment type="caution">
    <text evidence="3">The sequence shown here is derived from an EMBL/GenBank/DDBJ whole genome shotgun (WGS) entry which is preliminary data.</text>
</comment>
<protein>
    <submittedName>
        <fullName evidence="3">DUF397 domain-containing protein</fullName>
    </submittedName>
</protein>